<dbReference type="InterPro" id="IPR035919">
    <property type="entry name" value="EAL_sf"/>
</dbReference>
<evidence type="ECO:0000313" key="3">
    <source>
        <dbReference type="EMBL" id="AKJ95720.1"/>
    </source>
</evidence>
<name>A0A0G3G3F2_9GAMM</name>
<reference evidence="3 4" key="1">
    <citation type="submission" date="2015-04" db="EMBL/GenBank/DDBJ databases">
        <title>Complete Sequence for the Genome of the Thioalkalivibrio versutus D301.</title>
        <authorList>
            <person name="Mu T."/>
            <person name="Zhou J."/>
            <person name="Xu X."/>
        </authorList>
    </citation>
    <scope>NUCLEOTIDE SEQUENCE [LARGE SCALE GENOMIC DNA]</scope>
    <source>
        <strain evidence="3 4">D301</strain>
    </source>
</reference>
<dbReference type="PIRSF" id="PIRSF003180">
    <property type="entry name" value="DiGMPpdiest_YuxH"/>
    <property type="match status" value="1"/>
</dbReference>
<dbReference type="AlphaFoldDB" id="A0A0G3G3F2"/>
<dbReference type="Gene3D" id="1.10.3210.10">
    <property type="entry name" value="Hypothetical protein af1432"/>
    <property type="match status" value="1"/>
</dbReference>
<dbReference type="PANTHER" id="PTHR33525:SF4">
    <property type="entry name" value="CYCLIC DI-GMP PHOSPHODIESTERASE CDGJ"/>
    <property type="match status" value="1"/>
</dbReference>
<dbReference type="KEGG" id="tvr:TVD_10275"/>
<sequence length="404" mass="44469">MQPIFVGRQPIFDDQENLIGFELLFRAGHLDAASVTDGDLATSDLLRSAFIDIGLQHLVGEHLAFVNLTRGFLEHEVITSLPPEQVVLEILEDIEIDAEVIAAVRRLKAQGFRIALDDYQFQESHSELVELADLVKLDVLALGGQRLEQEVTNLGAFDVELLAEKVETAEDYARCQALGFSLFQGFHLSFPHVIEGQRLESLEVALLRLLRALQAPDPTPAELEELIAAEPGLAIQLLRIANSPAYRGSRPTDSLYNAILRLGQGRIKRLAMLMVLRGTGNPTHGLEQVMIRARMGMLMARALGLHPEECERYFTLGMLSGMDRVLGVPLRHILGELRLSTEMEQALMEGTGPLAPLLATIAAFEGPTPPLDNTNAPVPAPVSSRLYLEAVRWTEDLLASLAEN</sequence>
<feature type="domain" description="HDOD" evidence="2">
    <location>
        <begin position="199"/>
        <end position="381"/>
    </location>
</feature>
<dbReference type="InterPro" id="IPR001633">
    <property type="entry name" value="EAL_dom"/>
</dbReference>
<feature type="domain" description="EAL" evidence="1">
    <location>
        <begin position="1"/>
        <end position="205"/>
    </location>
</feature>
<dbReference type="SUPFAM" id="SSF109604">
    <property type="entry name" value="HD-domain/PDEase-like"/>
    <property type="match status" value="1"/>
</dbReference>
<dbReference type="Proteomes" id="UP000064201">
    <property type="component" value="Chromosome"/>
</dbReference>
<organism evidence="3 4">
    <name type="scientific">Thioalkalivibrio versutus</name>
    <dbReference type="NCBI Taxonomy" id="106634"/>
    <lineage>
        <taxon>Bacteria</taxon>
        <taxon>Pseudomonadati</taxon>
        <taxon>Pseudomonadota</taxon>
        <taxon>Gammaproteobacteria</taxon>
        <taxon>Chromatiales</taxon>
        <taxon>Ectothiorhodospiraceae</taxon>
        <taxon>Thioalkalivibrio</taxon>
    </lineage>
</organism>
<dbReference type="SMART" id="SM00052">
    <property type="entry name" value="EAL"/>
    <property type="match status" value="1"/>
</dbReference>
<dbReference type="PROSITE" id="PS50883">
    <property type="entry name" value="EAL"/>
    <property type="match status" value="1"/>
</dbReference>
<dbReference type="PANTHER" id="PTHR33525">
    <property type="match status" value="1"/>
</dbReference>
<dbReference type="Pfam" id="PF00563">
    <property type="entry name" value="EAL"/>
    <property type="match status" value="1"/>
</dbReference>
<dbReference type="PATRIC" id="fig|106634.4.peg.2104"/>
<evidence type="ECO:0000259" key="1">
    <source>
        <dbReference type="PROSITE" id="PS50883"/>
    </source>
</evidence>
<dbReference type="Pfam" id="PF08668">
    <property type="entry name" value="HDOD"/>
    <property type="match status" value="1"/>
</dbReference>
<dbReference type="OrthoDB" id="9804751at2"/>
<evidence type="ECO:0000313" key="4">
    <source>
        <dbReference type="Proteomes" id="UP000064201"/>
    </source>
</evidence>
<proteinExistence type="predicted"/>
<dbReference type="InterPro" id="IPR014408">
    <property type="entry name" value="dGMP_Pdiesterase_EAL/HD-GYP"/>
</dbReference>
<dbReference type="Gene3D" id="3.20.20.450">
    <property type="entry name" value="EAL domain"/>
    <property type="match status" value="1"/>
</dbReference>
<dbReference type="EMBL" id="CP011367">
    <property type="protein sequence ID" value="AKJ95720.1"/>
    <property type="molecule type" value="Genomic_DNA"/>
</dbReference>
<gene>
    <name evidence="3" type="ORF">TVD_10275</name>
</gene>
<evidence type="ECO:0000259" key="2">
    <source>
        <dbReference type="PROSITE" id="PS51833"/>
    </source>
</evidence>
<keyword evidence="4" id="KW-1185">Reference proteome</keyword>
<dbReference type="STRING" id="106634.TVD_10275"/>
<accession>A0A0G3G3F2</accession>
<protein>
    <submittedName>
        <fullName evidence="3">Diguanylate phosphodiesterase</fullName>
    </submittedName>
</protein>
<dbReference type="InterPro" id="IPR052340">
    <property type="entry name" value="RNase_Y/CdgJ"/>
</dbReference>
<dbReference type="SUPFAM" id="SSF141868">
    <property type="entry name" value="EAL domain-like"/>
    <property type="match status" value="1"/>
</dbReference>
<dbReference type="PROSITE" id="PS51833">
    <property type="entry name" value="HDOD"/>
    <property type="match status" value="1"/>
</dbReference>
<dbReference type="InterPro" id="IPR013976">
    <property type="entry name" value="HDOD"/>
</dbReference>
<dbReference type="RefSeq" id="WP_047251553.1">
    <property type="nucleotide sequence ID" value="NZ_CP011367.1"/>
</dbReference>